<evidence type="ECO:0000313" key="2">
    <source>
        <dbReference type="EMBL" id="KAG5568326.1"/>
    </source>
</evidence>
<proteinExistence type="predicted"/>
<accession>A0A9J5VZF5</accession>
<feature type="compositionally biased region" description="Basic and acidic residues" evidence="1">
    <location>
        <begin position="1"/>
        <end position="14"/>
    </location>
</feature>
<name>A0A9J5VZF5_SOLCO</name>
<comment type="caution">
    <text evidence="2">The sequence shown here is derived from an EMBL/GenBank/DDBJ whole genome shotgun (WGS) entry which is preliminary data.</text>
</comment>
<feature type="region of interest" description="Disordered" evidence="1">
    <location>
        <begin position="1"/>
        <end position="27"/>
    </location>
</feature>
<organism evidence="2 3">
    <name type="scientific">Solanum commersonii</name>
    <name type="common">Commerson's wild potato</name>
    <name type="synonym">Commerson's nightshade</name>
    <dbReference type="NCBI Taxonomy" id="4109"/>
    <lineage>
        <taxon>Eukaryota</taxon>
        <taxon>Viridiplantae</taxon>
        <taxon>Streptophyta</taxon>
        <taxon>Embryophyta</taxon>
        <taxon>Tracheophyta</taxon>
        <taxon>Spermatophyta</taxon>
        <taxon>Magnoliopsida</taxon>
        <taxon>eudicotyledons</taxon>
        <taxon>Gunneridae</taxon>
        <taxon>Pentapetalae</taxon>
        <taxon>asterids</taxon>
        <taxon>lamiids</taxon>
        <taxon>Solanales</taxon>
        <taxon>Solanaceae</taxon>
        <taxon>Solanoideae</taxon>
        <taxon>Solaneae</taxon>
        <taxon>Solanum</taxon>
    </lineage>
</organism>
<evidence type="ECO:0000256" key="1">
    <source>
        <dbReference type="SAM" id="MobiDB-lite"/>
    </source>
</evidence>
<gene>
    <name evidence="2" type="ORF">H5410_064660</name>
</gene>
<evidence type="ECO:0000313" key="3">
    <source>
        <dbReference type="Proteomes" id="UP000824120"/>
    </source>
</evidence>
<dbReference type="AlphaFoldDB" id="A0A9J5VZF5"/>
<dbReference type="Proteomes" id="UP000824120">
    <property type="component" value="Unassembled WGS sequence"/>
</dbReference>
<reference evidence="2" key="1">
    <citation type="submission" date="2020-09" db="EMBL/GenBank/DDBJ databases">
        <title>De no assembly of potato wild relative species, Solanum commersonii.</title>
        <authorList>
            <person name="Cho K."/>
        </authorList>
    </citation>
    <scope>NUCLEOTIDE SEQUENCE</scope>
    <source>
        <strain evidence="2">LZ3.2</strain>
        <tissue evidence="2">Leaf</tissue>
    </source>
</reference>
<sequence>MELLHQRTDDDLIKLQRNQTSRYGRDKTVGIKPTKTRTKTNNKSYKTKLYFNKDNVQLLQNYRTQISGSPMFKML</sequence>
<dbReference type="EMBL" id="JACXVP010000159">
    <property type="protein sequence ID" value="KAG5568326.1"/>
    <property type="molecule type" value="Genomic_DNA"/>
</dbReference>
<keyword evidence="3" id="KW-1185">Reference proteome</keyword>
<protein>
    <submittedName>
        <fullName evidence="2">Uncharacterized protein</fullName>
    </submittedName>
</protein>